<dbReference type="OrthoDB" id="7566033at2"/>
<dbReference type="InterPro" id="IPR025444">
    <property type="entry name" value="Monooxy_af470"/>
</dbReference>
<accession>A0A660L358</accession>
<dbReference type="EMBL" id="RBIL01000002">
    <property type="protein sequence ID" value="RKQ87755.1"/>
    <property type="molecule type" value="Genomic_DNA"/>
</dbReference>
<sequence>MSDVAGRRMTAEIEGDFVVFLIGARFNNKLQLGRTLLDLGGRRGMRHMLDYLVAHPEKGLLAYEMGLPTIVQYWRSFEQLEAFAKNQDDPHLAVWRQYWRRVGSTSRTGIWHETFLVREGQYEAVYGNMPPHGLGKAGRLVPVSESSSARSRLKALNV</sequence>
<proteinExistence type="predicted"/>
<gene>
    <name evidence="1" type="ORF">C8N24_5784</name>
</gene>
<organism evidence="1 2">
    <name type="scientific">Solirubrobacter pauli</name>
    <dbReference type="NCBI Taxonomy" id="166793"/>
    <lineage>
        <taxon>Bacteria</taxon>
        <taxon>Bacillati</taxon>
        <taxon>Actinomycetota</taxon>
        <taxon>Thermoleophilia</taxon>
        <taxon>Solirubrobacterales</taxon>
        <taxon>Solirubrobacteraceae</taxon>
        <taxon>Solirubrobacter</taxon>
    </lineage>
</organism>
<dbReference type="RefSeq" id="WP_121258091.1">
    <property type="nucleotide sequence ID" value="NZ_RBIL01000002.1"/>
</dbReference>
<evidence type="ECO:0000313" key="1">
    <source>
        <dbReference type="EMBL" id="RKQ87755.1"/>
    </source>
</evidence>
<dbReference type="Pfam" id="PF13826">
    <property type="entry name" value="Monooxy_af470-like"/>
    <property type="match status" value="1"/>
</dbReference>
<name>A0A660L358_9ACTN</name>
<dbReference type="Proteomes" id="UP000278962">
    <property type="component" value="Unassembled WGS sequence"/>
</dbReference>
<protein>
    <submittedName>
        <fullName evidence="1">Uncharacterized protein DUF4188</fullName>
    </submittedName>
</protein>
<keyword evidence="2" id="KW-1185">Reference proteome</keyword>
<evidence type="ECO:0000313" key="2">
    <source>
        <dbReference type="Proteomes" id="UP000278962"/>
    </source>
</evidence>
<dbReference type="AlphaFoldDB" id="A0A660L358"/>
<reference evidence="1 2" key="1">
    <citation type="submission" date="2018-10" db="EMBL/GenBank/DDBJ databases">
        <title>Genomic Encyclopedia of Archaeal and Bacterial Type Strains, Phase II (KMG-II): from individual species to whole genera.</title>
        <authorList>
            <person name="Goeker M."/>
        </authorList>
    </citation>
    <scope>NUCLEOTIDE SEQUENCE [LARGE SCALE GENOMIC DNA]</scope>
    <source>
        <strain evidence="1 2">DSM 14954</strain>
    </source>
</reference>
<comment type="caution">
    <text evidence="1">The sequence shown here is derived from an EMBL/GenBank/DDBJ whole genome shotgun (WGS) entry which is preliminary data.</text>
</comment>